<evidence type="ECO:0000313" key="6">
    <source>
        <dbReference type="Proteomes" id="UP000652013"/>
    </source>
</evidence>
<accession>A0A8J3YBQ2</accession>
<reference evidence="5" key="1">
    <citation type="submission" date="2021-01" db="EMBL/GenBank/DDBJ databases">
        <title>Whole genome shotgun sequence of Spirilliplanes yamanashiensis NBRC 15828.</title>
        <authorList>
            <person name="Komaki H."/>
            <person name="Tamura T."/>
        </authorList>
    </citation>
    <scope>NUCLEOTIDE SEQUENCE</scope>
    <source>
        <strain evidence="5">NBRC 15828</strain>
    </source>
</reference>
<feature type="domain" description="Mannosylglycerate hydrolase MGH1-like glycoside hydrolase" evidence="4">
    <location>
        <begin position="41"/>
        <end position="440"/>
    </location>
</feature>
<comment type="caution">
    <text evidence="5">The sequence shown here is derived from an EMBL/GenBank/DDBJ whole genome shotgun (WGS) entry which is preliminary data.</text>
</comment>
<name>A0A8J3YBQ2_9ACTN</name>
<evidence type="ECO:0000259" key="4">
    <source>
        <dbReference type="Pfam" id="PF22422"/>
    </source>
</evidence>
<proteinExistence type="inferred from homology"/>
<keyword evidence="2" id="KW-0378">Hydrolase</keyword>
<dbReference type="Gene3D" id="1.50.10.10">
    <property type="match status" value="1"/>
</dbReference>
<dbReference type="InterPro" id="IPR012341">
    <property type="entry name" value="6hp_glycosidase-like_sf"/>
</dbReference>
<dbReference type="GO" id="GO:0006487">
    <property type="term" value="P:protein N-linked glycosylation"/>
    <property type="evidence" value="ECO:0007669"/>
    <property type="project" value="TreeGrafter"/>
</dbReference>
<dbReference type="GO" id="GO:0004573">
    <property type="term" value="F:Glc3Man9GlcNAc2 oligosaccharide glucosidase activity"/>
    <property type="evidence" value="ECO:0007669"/>
    <property type="project" value="InterPro"/>
</dbReference>
<dbReference type="InterPro" id="IPR004888">
    <property type="entry name" value="Glycoside_hydrolase_63"/>
</dbReference>
<dbReference type="Proteomes" id="UP000652013">
    <property type="component" value="Unassembled WGS sequence"/>
</dbReference>
<gene>
    <name evidence="5" type="ORF">Sya03_51030</name>
</gene>
<keyword evidence="3" id="KW-0326">Glycosidase</keyword>
<dbReference type="EMBL" id="BOOY01000036">
    <property type="protein sequence ID" value="GIJ05751.1"/>
    <property type="molecule type" value="Genomic_DNA"/>
</dbReference>
<dbReference type="AlphaFoldDB" id="A0A8J3YBQ2"/>
<evidence type="ECO:0000256" key="3">
    <source>
        <dbReference type="ARBA" id="ARBA00023295"/>
    </source>
</evidence>
<comment type="similarity">
    <text evidence="1">Belongs to the glycosyl hydrolase 63 family.</text>
</comment>
<dbReference type="InterPro" id="IPR054491">
    <property type="entry name" value="MGH1-like_GH"/>
</dbReference>
<protein>
    <recommendedName>
        <fullName evidence="4">Mannosylglycerate hydrolase MGH1-like glycoside hydrolase domain-containing protein</fullName>
    </recommendedName>
</protein>
<sequence length="461" mass="50719">MYFHPSPSPSPDMSSQLWQSAAAVLDTNWARGHMVPSRRLYPHQWSWDAAFIAVGLAYVNPQRAWADLRNLFGAQWPDGRVPHIVFDPAVAEGDYFPGPGFWDVPAYADRPAHGSTGLVQPPMHAVAAWEVYRRATGHGAAAVAAARDELGWLYPRLCAQQEYLTGARDAGGRGLVSIVHPWESGLDNSPSWDAAMAAVPADLSLLQRYARRDVQVADITHRPTDTDYARYIGLVQSYRAGGYDDAGLAAWHGFVVECPAFNAIVAAADHALARIAEVVGADPAPHRERARRVTAAVVAHLWEPASRTFRSRDVRTGELSGRRCVNGLVPLMLPGLPREHVVAIMAEAESERFGMPSLSGLPIPSYDRTAADFDSYRYWRGPIWININWLLRRGMLLHGYEAQADELRTAMLRLIHRSGHYEYFHPATGEGIGEPAFSWTAALALDLLADRTAPVPAAARA</sequence>
<keyword evidence="6" id="KW-1185">Reference proteome</keyword>
<dbReference type="Pfam" id="PF22422">
    <property type="entry name" value="MGH1-like_GH"/>
    <property type="match status" value="1"/>
</dbReference>
<dbReference type="PANTHER" id="PTHR10412">
    <property type="entry name" value="MANNOSYL-OLIGOSACCHARIDE GLUCOSIDASE"/>
    <property type="match status" value="1"/>
</dbReference>
<evidence type="ECO:0000256" key="1">
    <source>
        <dbReference type="ARBA" id="ARBA00010833"/>
    </source>
</evidence>
<dbReference type="GO" id="GO:0009311">
    <property type="term" value="P:oligosaccharide metabolic process"/>
    <property type="evidence" value="ECO:0007669"/>
    <property type="project" value="InterPro"/>
</dbReference>
<evidence type="ECO:0000313" key="5">
    <source>
        <dbReference type="EMBL" id="GIJ05751.1"/>
    </source>
</evidence>
<dbReference type="SUPFAM" id="SSF48208">
    <property type="entry name" value="Six-hairpin glycosidases"/>
    <property type="match status" value="1"/>
</dbReference>
<dbReference type="InterPro" id="IPR008928">
    <property type="entry name" value="6-hairpin_glycosidase_sf"/>
</dbReference>
<evidence type="ECO:0000256" key="2">
    <source>
        <dbReference type="ARBA" id="ARBA00022801"/>
    </source>
</evidence>
<dbReference type="PANTHER" id="PTHR10412:SF11">
    <property type="entry name" value="MANNOSYL-OLIGOSACCHARIDE GLUCOSIDASE"/>
    <property type="match status" value="1"/>
</dbReference>
<organism evidence="5 6">
    <name type="scientific">Spirilliplanes yamanashiensis</name>
    <dbReference type="NCBI Taxonomy" id="42233"/>
    <lineage>
        <taxon>Bacteria</taxon>
        <taxon>Bacillati</taxon>
        <taxon>Actinomycetota</taxon>
        <taxon>Actinomycetes</taxon>
        <taxon>Micromonosporales</taxon>
        <taxon>Micromonosporaceae</taxon>
        <taxon>Spirilliplanes</taxon>
    </lineage>
</organism>